<gene>
    <name evidence="2" type="ORF">C449_05517</name>
</gene>
<evidence type="ECO:0000313" key="2">
    <source>
        <dbReference type="EMBL" id="EMA46138.1"/>
    </source>
</evidence>
<comment type="caution">
    <text evidence="2">The sequence shown here is derived from an EMBL/GenBank/DDBJ whole genome shotgun (WGS) entry which is preliminary data.</text>
</comment>
<dbReference type="AlphaFoldDB" id="M0ML89"/>
<keyword evidence="3" id="KW-1185">Reference proteome</keyword>
<keyword evidence="1" id="KW-1133">Transmembrane helix</keyword>
<evidence type="ECO:0000313" key="3">
    <source>
        <dbReference type="Proteomes" id="UP000011669"/>
    </source>
</evidence>
<feature type="transmembrane region" description="Helical" evidence="1">
    <location>
        <begin position="6"/>
        <end position="26"/>
    </location>
</feature>
<keyword evidence="1" id="KW-0812">Transmembrane</keyword>
<name>M0ML89_9EURY</name>
<dbReference type="STRING" id="1227455.C449_05517"/>
<keyword evidence="1" id="KW-0472">Membrane</keyword>
<protein>
    <submittedName>
        <fullName evidence="2">Uncharacterized protein</fullName>
    </submittedName>
</protein>
<accession>M0ML89</accession>
<dbReference type="Proteomes" id="UP000011669">
    <property type="component" value="Unassembled WGS sequence"/>
</dbReference>
<dbReference type="EMBL" id="AOMD01000015">
    <property type="protein sequence ID" value="EMA46138.1"/>
    <property type="molecule type" value="Genomic_DNA"/>
</dbReference>
<feature type="transmembrane region" description="Helical" evidence="1">
    <location>
        <begin position="38"/>
        <end position="56"/>
    </location>
</feature>
<reference evidence="2 3" key="1">
    <citation type="journal article" date="2014" name="PLoS Genet.">
        <title>Phylogenetically driven sequencing of extremely halophilic archaea reveals strategies for static and dynamic osmo-response.</title>
        <authorList>
            <person name="Becker E.A."/>
            <person name="Seitzer P.M."/>
            <person name="Tritt A."/>
            <person name="Larsen D."/>
            <person name="Krusor M."/>
            <person name="Yao A.I."/>
            <person name="Wu D."/>
            <person name="Madern D."/>
            <person name="Eisen J.A."/>
            <person name="Darling A.E."/>
            <person name="Facciotti M.T."/>
        </authorList>
    </citation>
    <scope>NUCLEOTIDE SEQUENCE [LARGE SCALE GENOMIC DNA]</scope>
    <source>
        <strain evidence="2 3">DSM 5350</strain>
    </source>
</reference>
<dbReference type="OrthoDB" id="174349at2157"/>
<evidence type="ECO:0000256" key="1">
    <source>
        <dbReference type="SAM" id="Phobius"/>
    </source>
</evidence>
<sequence>MDRSRFVTLSALAFGLILVSFVILGFSRLVLPFRTARLLAGPVGLVAFGLVCYLFVRAALSALGLAEIEE</sequence>
<dbReference type="RefSeq" id="WP_006076961.1">
    <property type="nucleotide sequence ID" value="NZ_AOMD01000015.1"/>
</dbReference>
<organism evidence="2 3">
    <name type="scientific">Halococcus saccharolyticus DSM 5350</name>
    <dbReference type="NCBI Taxonomy" id="1227455"/>
    <lineage>
        <taxon>Archaea</taxon>
        <taxon>Methanobacteriati</taxon>
        <taxon>Methanobacteriota</taxon>
        <taxon>Stenosarchaea group</taxon>
        <taxon>Halobacteria</taxon>
        <taxon>Halobacteriales</taxon>
        <taxon>Halococcaceae</taxon>
        <taxon>Halococcus</taxon>
    </lineage>
</organism>
<dbReference type="PATRIC" id="fig|1227455.4.peg.1123"/>
<proteinExistence type="predicted"/>
<dbReference type="InParanoid" id="M0ML89"/>